<evidence type="ECO:0000259" key="5">
    <source>
        <dbReference type="PROSITE" id="PS51462"/>
    </source>
</evidence>
<dbReference type="PANTHER" id="PTHR43046">
    <property type="entry name" value="GDP-MANNOSE MANNOSYL HYDROLASE"/>
    <property type="match status" value="1"/>
</dbReference>
<evidence type="ECO:0000313" key="6">
    <source>
        <dbReference type="EMBL" id="EGJ32597.1"/>
    </source>
</evidence>
<dbReference type="EMBL" id="GL890908">
    <property type="protein sequence ID" value="EGJ32597.1"/>
    <property type="molecule type" value="Genomic_DNA"/>
</dbReference>
<dbReference type="GO" id="GO:0016787">
    <property type="term" value="F:hydrolase activity"/>
    <property type="evidence" value="ECO:0007669"/>
    <property type="project" value="UniProtKB-KW"/>
</dbReference>
<dbReference type="InterPro" id="IPR020084">
    <property type="entry name" value="NUDIX_hydrolase_CS"/>
</dbReference>
<evidence type="ECO:0000313" key="7">
    <source>
        <dbReference type="Proteomes" id="UP000003959"/>
    </source>
</evidence>
<comment type="cofactor">
    <cofactor evidence="1">
        <name>Mg(2+)</name>
        <dbReference type="ChEBI" id="CHEBI:18420"/>
    </cofactor>
</comment>
<evidence type="ECO:0000256" key="4">
    <source>
        <dbReference type="RuleBase" id="RU003476"/>
    </source>
</evidence>
<evidence type="ECO:0000256" key="2">
    <source>
        <dbReference type="ARBA" id="ARBA00022801"/>
    </source>
</evidence>
<dbReference type="Gene3D" id="3.90.79.10">
    <property type="entry name" value="Nucleoside Triphosphate Pyrophosphohydrolase"/>
    <property type="match status" value="1"/>
</dbReference>
<accession>F4XS05</accession>
<dbReference type="HOGENOM" id="CLU_037162_20_2_3"/>
<comment type="similarity">
    <text evidence="4">Belongs to the Nudix hydrolase family.</text>
</comment>
<keyword evidence="2 4" id="KW-0378">Hydrolase</keyword>
<reference evidence="7" key="1">
    <citation type="journal article" date="2011" name="Proc. Natl. Acad. Sci. U.S.A.">
        <title>Genomic insights into the physiology and ecology of the marine filamentous cyanobacterium Lyngbya majuscula.</title>
        <authorList>
            <person name="Jones A.C."/>
            <person name="Monroe E.A."/>
            <person name="Podell S."/>
            <person name="Hess W.R."/>
            <person name="Klages S."/>
            <person name="Esquenazi E."/>
            <person name="Niessen S."/>
            <person name="Hoover H."/>
            <person name="Rothmann M."/>
            <person name="Lasken R.S."/>
            <person name="Yates J.R.III."/>
            <person name="Reinhardt R."/>
            <person name="Kube M."/>
            <person name="Burkart M.D."/>
            <person name="Allen E.E."/>
            <person name="Dorrestein P.C."/>
            <person name="Gerwick W.H."/>
            <person name="Gerwick L."/>
        </authorList>
    </citation>
    <scope>NUCLEOTIDE SEQUENCE [LARGE SCALE GENOMIC DNA]</scope>
    <source>
        <strain evidence="7">3L</strain>
    </source>
</reference>
<feature type="domain" description="Nudix hydrolase" evidence="5">
    <location>
        <begin position="34"/>
        <end position="163"/>
    </location>
</feature>
<name>F4XS05_9CYAN</name>
<dbReference type="InterPro" id="IPR020476">
    <property type="entry name" value="Nudix_hydrolase"/>
</dbReference>
<keyword evidence="7" id="KW-1185">Reference proteome</keyword>
<protein>
    <submittedName>
        <fullName evidence="6">ADP-ribose pyrophosphatase</fullName>
    </submittedName>
</protein>
<dbReference type="InterPro" id="IPR015797">
    <property type="entry name" value="NUDIX_hydrolase-like_dom_sf"/>
</dbReference>
<dbReference type="AlphaFoldDB" id="F4XS05"/>
<dbReference type="InterPro" id="IPR000086">
    <property type="entry name" value="NUDIX_hydrolase_dom"/>
</dbReference>
<dbReference type="PRINTS" id="PR00502">
    <property type="entry name" value="NUDIXFAMILY"/>
</dbReference>
<gene>
    <name evidence="6" type="ORF">LYNGBM3L_06140</name>
</gene>
<dbReference type="SUPFAM" id="SSF55811">
    <property type="entry name" value="Nudix"/>
    <property type="match status" value="1"/>
</dbReference>
<organism evidence="6 7">
    <name type="scientific">Moorena producens 3L</name>
    <dbReference type="NCBI Taxonomy" id="489825"/>
    <lineage>
        <taxon>Bacteria</taxon>
        <taxon>Bacillati</taxon>
        <taxon>Cyanobacteriota</taxon>
        <taxon>Cyanophyceae</taxon>
        <taxon>Coleofasciculales</taxon>
        <taxon>Coleofasciculaceae</taxon>
        <taxon>Moorena</taxon>
    </lineage>
</organism>
<dbReference type="CDD" id="cd18874">
    <property type="entry name" value="NUDIX_Hydrolase"/>
    <property type="match status" value="1"/>
</dbReference>
<dbReference type="Proteomes" id="UP000003959">
    <property type="component" value="Unassembled WGS sequence"/>
</dbReference>
<sequence>MPSRSVNKKLRQNKLSNGIPKKIINGGLSVQGQFPLTTVGALALTTSGRILIVKTTKWRGQWGVPGGKVEWGETLEEALLREFREEVGLDLTQVRFGLLQEAVLDSQFVREAHFIMVNYYAFSARETITPNEEIEQWVWVTPQKALEYPLNSYTRLLIEEYLENKIYNHYDI</sequence>
<dbReference type="PROSITE" id="PS00893">
    <property type="entry name" value="NUDIX_BOX"/>
    <property type="match status" value="1"/>
</dbReference>
<evidence type="ECO:0000256" key="3">
    <source>
        <dbReference type="ARBA" id="ARBA00022842"/>
    </source>
</evidence>
<dbReference type="RefSeq" id="WP_008184306.1">
    <property type="nucleotide sequence ID" value="NZ_MKZR01000001.1"/>
</dbReference>
<dbReference type="eggNOG" id="COG1051">
    <property type="taxonomic scope" value="Bacteria"/>
</dbReference>
<dbReference type="Pfam" id="PF00293">
    <property type="entry name" value="NUDIX"/>
    <property type="match status" value="1"/>
</dbReference>
<dbReference type="PANTHER" id="PTHR43046:SF12">
    <property type="entry name" value="GDP-MANNOSE MANNOSYL HYDROLASE"/>
    <property type="match status" value="1"/>
</dbReference>
<proteinExistence type="inferred from homology"/>
<evidence type="ECO:0000256" key="1">
    <source>
        <dbReference type="ARBA" id="ARBA00001946"/>
    </source>
</evidence>
<keyword evidence="3" id="KW-0460">Magnesium</keyword>
<dbReference type="PROSITE" id="PS51462">
    <property type="entry name" value="NUDIX"/>
    <property type="match status" value="1"/>
</dbReference>